<reference evidence="2 3" key="1">
    <citation type="submission" date="2018-11" db="EMBL/GenBank/DDBJ databases">
        <authorList>
            <consortium name="Pathogen Informatics"/>
        </authorList>
    </citation>
    <scope>NUCLEOTIDE SEQUENCE [LARGE SCALE GENOMIC DNA]</scope>
</reference>
<feature type="compositionally biased region" description="Pro residues" evidence="1">
    <location>
        <begin position="308"/>
        <end position="319"/>
    </location>
</feature>
<feature type="region of interest" description="Disordered" evidence="1">
    <location>
        <begin position="232"/>
        <end position="366"/>
    </location>
</feature>
<gene>
    <name evidence="2" type="ORF">HPBE_LOCUS26541</name>
</gene>
<dbReference type="EMBL" id="UZAH01040208">
    <property type="protein sequence ID" value="VDP58154.1"/>
    <property type="molecule type" value="Genomic_DNA"/>
</dbReference>
<accession>A0A3P8FJH5</accession>
<proteinExistence type="predicted"/>
<keyword evidence="3" id="KW-1185">Reference proteome</keyword>
<evidence type="ECO:0000313" key="4">
    <source>
        <dbReference type="WBParaSite" id="HPBE_0002654201-mRNA-1"/>
    </source>
</evidence>
<protein>
    <submittedName>
        <fullName evidence="4">Integrase catalytic domain-containing protein</fullName>
    </submittedName>
</protein>
<dbReference type="AlphaFoldDB" id="A0A183GV22"/>
<accession>A0A183GV22</accession>
<feature type="compositionally biased region" description="Basic and acidic residues" evidence="1">
    <location>
        <begin position="45"/>
        <end position="54"/>
    </location>
</feature>
<reference evidence="4" key="2">
    <citation type="submission" date="2019-09" db="UniProtKB">
        <authorList>
            <consortium name="WormBaseParasite"/>
        </authorList>
    </citation>
    <scope>IDENTIFICATION</scope>
</reference>
<organism evidence="3 4">
    <name type="scientific">Heligmosomoides polygyrus</name>
    <name type="common">Parasitic roundworm</name>
    <dbReference type="NCBI Taxonomy" id="6339"/>
    <lineage>
        <taxon>Eukaryota</taxon>
        <taxon>Metazoa</taxon>
        <taxon>Ecdysozoa</taxon>
        <taxon>Nematoda</taxon>
        <taxon>Chromadorea</taxon>
        <taxon>Rhabditida</taxon>
        <taxon>Rhabditina</taxon>
        <taxon>Rhabditomorpha</taxon>
        <taxon>Strongyloidea</taxon>
        <taxon>Heligmosomidae</taxon>
        <taxon>Heligmosomoides</taxon>
    </lineage>
</organism>
<feature type="region of interest" description="Disordered" evidence="1">
    <location>
        <begin position="1"/>
        <end position="107"/>
    </location>
</feature>
<feature type="compositionally biased region" description="Basic and acidic residues" evidence="1">
    <location>
        <begin position="8"/>
        <end position="26"/>
    </location>
</feature>
<evidence type="ECO:0000313" key="2">
    <source>
        <dbReference type="EMBL" id="VDP58154.1"/>
    </source>
</evidence>
<feature type="compositionally biased region" description="Polar residues" evidence="1">
    <location>
        <begin position="232"/>
        <end position="257"/>
    </location>
</feature>
<evidence type="ECO:0000256" key="1">
    <source>
        <dbReference type="SAM" id="MobiDB-lite"/>
    </source>
</evidence>
<dbReference type="WBParaSite" id="HPBE_0002654201-mRNA-1">
    <property type="protein sequence ID" value="HPBE_0002654201-mRNA-1"/>
    <property type="gene ID" value="HPBE_0002654201"/>
</dbReference>
<evidence type="ECO:0000313" key="3">
    <source>
        <dbReference type="Proteomes" id="UP000050761"/>
    </source>
</evidence>
<feature type="compositionally biased region" description="Acidic residues" evidence="1">
    <location>
        <begin position="55"/>
        <end position="65"/>
    </location>
</feature>
<sequence>MATSSNEFKIRNEAIQDVVKGKDSRSRSPVSTPAPVSVAHGGSSPRDRGSRAEDKEAEDVDEPDDESHLVIVEEPSPDPAVQPAQALSSPRETSDARPQAEQQERSRQQILEEDQRNYHHLLALILDFQRYSALDNRGATVCVCGRRQATRMRRVLEAYQALHVLHYQISAVTDADRQYAHQMMTTMPEPISTDPSSYTDTLQWWRSNYSDALLINITDGYLATSQVDEQLQTGQQEHNSAQPDQAQSIAPQEVSTPTPTPTRELIPIQDPPQHRITLAAPTESRKRTTPSEELDNDEEVPIREPRPKIPPTPPTPADSPPYEDRPTTSRRRSRYDIYREQQQYSDRSGQESSESRDSSWPPNLYRAISPRSLDPEVARLMPRYPPPVPPPRSLPCAFCSSHYHYTSDCTRFPRIEGHHRAFCMDNPRVYPDVKFGSPSYARTMVHCTIEDLSIHDKPRSSIYLANVWSEARVDMVPYALAWSVTSICLEMSGDVDLLRARDHRLHVSTSNAIQLLVSMVSCEHQMVVMDRQRYAVALQPRQRCIHLV</sequence>
<dbReference type="Proteomes" id="UP000050761">
    <property type="component" value="Unassembled WGS sequence"/>
</dbReference>
<name>A0A183GV22_HELPZ</name>